<protein>
    <submittedName>
        <fullName evidence="3">Diguanylate cyclase</fullName>
    </submittedName>
</protein>
<evidence type="ECO:0000313" key="3">
    <source>
        <dbReference type="EMBL" id="MTB71143.1"/>
    </source>
</evidence>
<keyword evidence="1" id="KW-0175">Coiled coil</keyword>
<dbReference type="SMART" id="SM00267">
    <property type="entry name" value="GGDEF"/>
    <property type="match status" value="1"/>
</dbReference>
<dbReference type="InterPro" id="IPR029787">
    <property type="entry name" value="Nucleotide_cyclase"/>
</dbReference>
<organism evidence="3 4">
    <name type="scientific">Arsenicicoccus cauae</name>
    <dbReference type="NCBI Taxonomy" id="2663847"/>
    <lineage>
        <taxon>Bacteria</taxon>
        <taxon>Bacillati</taxon>
        <taxon>Actinomycetota</taxon>
        <taxon>Actinomycetes</taxon>
        <taxon>Micrococcales</taxon>
        <taxon>Intrasporangiaceae</taxon>
        <taxon>Arsenicicoccus</taxon>
    </lineage>
</organism>
<keyword evidence="4" id="KW-1185">Reference proteome</keyword>
<dbReference type="Gene3D" id="3.30.70.270">
    <property type="match status" value="1"/>
</dbReference>
<dbReference type="EMBL" id="WLVL01000017">
    <property type="protein sequence ID" value="MTB71143.1"/>
    <property type="molecule type" value="Genomic_DNA"/>
</dbReference>
<dbReference type="AlphaFoldDB" id="A0A6I3IEN4"/>
<dbReference type="PANTHER" id="PTHR45138">
    <property type="entry name" value="REGULATORY COMPONENTS OF SENSORY TRANSDUCTION SYSTEM"/>
    <property type="match status" value="1"/>
</dbReference>
<proteinExistence type="predicted"/>
<dbReference type="InterPro" id="IPR000160">
    <property type="entry name" value="GGDEF_dom"/>
</dbReference>
<dbReference type="PANTHER" id="PTHR45138:SF9">
    <property type="entry name" value="DIGUANYLATE CYCLASE DGCM-RELATED"/>
    <property type="match status" value="1"/>
</dbReference>
<feature type="domain" description="GGDEF" evidence="2">
    <location>
        <begin position="393"/>
        <end position="518"/>
    </location>
</feature>
<dbReference type="GO" id="GO:1902201">
    <property type="term" value="P:negative regulation of bacterial-type flagellum-dependent cell motility"/>
    <property type="evidence" value="ECO:0007669"/>
    <property type="project" value="TreeGrafter"/>
</dbReference>
<dbReference type="GO" id="GO:0043709">
    <property type="term" value="P:cell adhesion involved in single-species biofilm formation"/>
    <property type="evidence" value="ECO:0007669"/>
    <property type="project" value="TreeGrafter"/>
</dbReference>
<dbReference type="InterPro" id="IPR050469">
    <property type="entry name" value="Diguanylate_Cyclase"/>
</dbReference>
<reference evidence="3 4" key="1">
    <citation type="submission" date="2019-11" db="EMBL/GenBank/DDBJ databases">
        <title>Whole genome sequencing identifies a novel species of the genus Arsenicicoccus isolated from human blood.</title>
        <authorList>
            <person name="Jeong J.H."/>
            <person name="Kweon O.J."/>
            <person name="Kim H.R."/>
            <person name="Kim T.-H."/>
            <person name="Ha S.-M."/>
            <person name="Lee M.-K."/>
        </authorList>
    </citation>
    <scope>NUCLEOTIDE SEQUENCE [LARGE SCALE GENOMIC DNA]</scope>
    <source>
        <strain evidence="3 4">MKL-02</strain>
    </source>
</reference>
<dbReference type="SUPFAM" id="SSF55073">
    <property type="entry name" value="Nucleotide cyclase"/>
    <property type="match status" value="1"/>
</dbReference>
<gene>
    <name evidence="3" type="ORF">GGG17_03965</name>
</gene>
<dbReference type="GO" id="GO:0005886">
    <property type="term" value="C:plasma membrane"/>
    <property type="evidence" value="ECO:0007669"/>
    <property type="project" value="TreeGrafter"/>
</dbReference>
<dbReference type="InterPro" id="IPR043128">
    <property type="entry name" value="Rev_trsase/Diguanyl_cyclase"/>
</dbReference>
<accession>A0A6I3IEN4</accession>
<dbReference type="PROSITE" id="PS50887">
    <property type="entry name" value="GGDEF"/>
    <property type="match status" value="1"/>
</dbReference>
<dbReference type="GO" id="GO:0052621">
    <property type="term" value="F:diguanylate cyclase activity"/>
    <property type="evidence" value="ECO:0007669"/>
    <property type="project" value="TreeGrafter"/>
</dbReference>
<dbReference type="CDD" id="cd01949">
    <property type="entry name" value="GGDEF"/>
    <property type="match status" value="1"/>
</dbReference>
<evidence type="ECO:0000259" key="2">
    <source>
        <dbReference type="PROSITE" id="PS50887"/>
    </source>
</evidence>
<evidence type="ECO:0000256" key="1">
    <source>
        <dbReference type="SAM" id="Coils"/>
    </source>
</evidence>
<dbReference type="RefSeq" id="WP_154592477.1">
    <property type="nucleotide sequence ID" value="NZ_WLVL01000017.1"/>
</dbReference>
<dbReference type="Proteomes" id="UP000431092">
    <property type="component" value="Unassembled WGS sequence"/>
</dbReference>
<dbReference type="Pfam" id="PF00990">
    <property type="entry name" value="GGDEF"/>
    <property type="match status" value="1"/>
</dbReference>
<sequence length="519" mass="56781">MSASPDDVRRLERVWSWRYVDPAAFADGLAIVPHSPERLVLEAFLAWREQRLDEALTMVSQILETPHLAWGWRSRARGVQGVVLVELGLVEEGVAAHREQCRLAEEEDDTVGLARGLTNLGNAFEFASPDQSRHFYLEAIELARTFREEHTPSASTESMAMEALAISNLHDVQLRHGIRLAPEIPGLATAEELARNGWPELGHHIRAVRVRTRLELGDTEGALELARDLPDPASMRDVTNAISVVRTRAVISGVQGHPEEGCALIDAVLHRVSLPFQIELLDDLVGLRESAGDLRGALEASRRLSDAILTCHASQARTAVLALEVWHRTRAAEELARQANKRADGLRAAMADLRRNHEQVREMTTRDVLTGLHNRLHLWEVGEQMTATPPDEPAAQVALADLDGFKAVNDSRGHATGDAVLRQFAAALRAAARPEDLCARYGGDEFVVVRPAGVGGSLADDLESLTRLGAVRDGDPVRASIGVTTVQDGDFQHGLDRADQLMYLAKQRGGAQVAREPGT</sequence>
<comment type="caution">
    <text evidence="3">The sequence shown here is derived from an EMBL/GenBank/DDBJ whole genome shotgun (WGS) entry which is preliminary data.</text>
</comment>
<dbReference type="NCBIfam" id="TIGR00254">
    <property type="entry name" value="GGDEF"/>
    <property type="match status" value="1"/>
</dbReference>
<name>A0A6I3IEN4_9MICO</name>
<feature type="coiled-coil region" evidence="1">
    <location>
        <begin position="336"/>
        <end position="363"/>
    </location>
</feature>
<dbReference type="InterPro" id="IPR011990">
    <property type="entry name" value="TPR-like_helical_dom_sf"/>
</dbReference>
<dbReference type="Gene3D" id="1.25.40.10">
    <property type="entry name" value="Tetratricopeptide repeat domain"/>
    <property type="match status" value="1"/>
</dbReference>
<evidence type="ECO:0000313" key="4">
    <source>
        <dbReference type="Proteomes" id="UP000431092"/>
    </source>
</evidence>
<dbReference type="SUPFAM" id="SSF48452">
    <property type="entry name" value="TPR-like"/>
    <property type="match status" value="1"/>
</dbReference>